<evidence type="ECO:0000313" key="1">
    <source>
        <dbReference type="EMBL" id="OGK16841.1"/>
    </source>
</evidence>
<dbReference type="EMBL" id="MFZF01000010">
    <property type="protein sequence ID" value="OGK16841.1"/>
    <property type="molecule type" value="Genomic_DNA"/>
</dbReference>
<gene>
    <name evidence="1" type="ORF">A2690_03645</name>
</gene>
<organism evidence="1 2">
    <name type="scientific">Candidatus Roizmanbacteria bacterium RIFCSPHIGHO2_01_FULL_39_12b</name>
    <dbReference type="NCBI Taxonomy" id="1802030"/>
    <lineage>
        <taxon>Bacteria</taxon>
        <taxon>Candidatus Roizmaniibacteriota</taxon>
    </lineage>
</organism>
<comment type="caution">
    <text evidence="1">The sequence shown here is derived from an EMBL/GenBank/DDBJ whole genome shotgun (WGS) entry which is preliminary data.</text>
</comment>
<dbReference type="InterPro" id="IPR009019">
    <property type="entry name" value="KH_sf_prok-type"/>
</dbReference>
<dbReference type="GO" id="GO:0003723">
    <property type="term" value="F:RNA binding"/>
    <property type="evidence" value="ECO:0007669"/>
    <property type="project" value="InterPro"/>
</dbReference>
<dbReference type="SUPFAM" id="SSF54814">
    <property type="entry name" value="Prokaryotic type KH domain (KH-domain type II)"/>
    <property type="match status" value="1"/>
</dbReference>
<accession>A0A1F7GD20</accession>
<dbReference type="Pfam" id="PF13083">
    <property type="entry name" value="KH_KhpA-B"/>
    <property type="match status" value="1"/>
</dbReference>
<name>A0A1F7GD20_9BACT</name>
<protein>
    <recommendedName>
        <fullName evidence="3">KH domain-containing protein</fullName>
    </recommendedName>
</protein>
<evidence type="ECO:0000313" key="2">
    <source>
        <dbReference type="Proteomes" id="UP000178372"/>
    </source>
</evidence>
<evidence type="ECO:0008006" key="3">
    <source>
        <dbReference type="Google" id="ProtNLM"/>
    </source>
</evidence>
<reference evidence="1 2" key="1">
    <citation type="journal article" date="2016" name="Nat. Commun.">
        <title>Thousands of microbial genomes shed light on interconnected biogeochemical processes in an aquifer system.</title>
        <authorList>
            <person name="Anantharaman K."/>
            <person name="Brown C.T."/>
            <person name="Hug L.A."/>
            <person name="Sharon I."/>
            <person name="Castelle C.J."/>
            <person name="Probst A.J."/>
            <person name="Thomas B.C."/>
            <person name="Singh A."/>
            <person name="Wilkins M.J."/>
            <person name="Karaoz U."/>
            <person name="Brodie E.L."/>
            <person name="Williams K.H."/>
            <person name="Hubbard S.S."/>
            <person name="Banfield J.F."/>
        </authorList>
    </citation>
    <scope>NUCLEOTIDE SEQUENCE [LARGE SCALE GENOMIC DNA]</scope>
</reference>
<dbReference type="AlphaFoldDB" id="A0A1F7GD20"/>
<proteinExistence type="predicted"/>
<dbReference type="Proteomes" id="UP000178372">
    <property type="component" value="Unassembled WGS sequence"/>
</dbReference>
<sequence length="82" mass="9336">MNDLINYLISELIGHSNFTVEEYEEDEATVYSIFLNDADYPTIIGKRGLTIKAITSLCRIKERAGHPLNGGRFYIKVESRNP</sequence>